<dbReference type="PANTHER" id="PTHR45138:SF9">
    <property type="entry name" value="DIGUANYLATE CYCLASE DGCM-RELATED"/>
    <property type="match status" value="1"/>
</dbReference>
<dbReference type="InterPro" id="IPR029787">
    <property type="entry name" value="Nucleotide_cyclase"/>
</dbReference>
<dbReference type="EMBL" id="JAVCAP010000007">
    <property type="protein sequence ID" value="MDP8567032.1"/>
    <property type="molecule type" value="Genomic_DNA"/>
</dbReference>
<dbReference type="Proteomes" id="UP001225906">
    <property type="component" value="Unassembled WGS sequence"/>
</dbReference>
<keyword evidence="5" id="KW-0808">Transferase</keyword>
<dbReference type="SUPFAM" id="SSF55073">
    <property type="entry name" value="Nucleotide cyclase"/>
    <property type="match status" value="1"/>
</dbReference>
<keyword evidence="5" id="KW-0548">Nucleotidyltransferase</keyword>
<keyword evidence="6" id="KW-1185">Reference proteome</keyword>
<feature type="domain" description="GGDEF" evidence="4">
    <location>
        <begin position="255"/>
        <end position="390"/>
    </location>
</feature>
<sequence>MKTQRPNGILYILISGFMIAFVGALLFLWIFFSSMRAMHQTTRDLYEHPYAVTNAALQLKTSLYQIRSSLLFATLAQSKGQALQDTIQFIRDQESLLEKNIRIIASSYSGDKQQISKLQAELQALYHIRAAILEKLQTGHYVEADRIIEINGSPKFVEIAKLTESVLAFAQQRANAYVSESQKQLEGHTRKGLMYATLLLTLFLIVSVVLVWRMYRLHAEVDKFAFTDFLTGIANRRRFMFELESEIRRSQRYGSPFSFAMVDIDHFKKINDRYGHLVGDLVLQNFCLKCVSALRTSDMIGRLGGEEFGILMPMTDLHEAARVIERLRSEIDHSVVTENGQQIHYTASFGLVASSHHHLDLSLTQMMKSADAALYNAKQQGRNRVYIANGSL</sequence>
<dbReference type="Gene3D" id="3.30.70.270">
    <property type="match status" value="1"/>
</dbReference>
<evidence type="ECO:0000256" key="1">
    <source>
        <dbReference type="ARBA" id="ARBA00012528"/>
    </source>
</evidence>
<dbReference type="PROSITE" id="PS50887">
    <property type="entry name" value="GGDEF"/>
    <property type="match status" value="1"/>
</dbReference>
<keyword evidence="3" id="KW-0472">Membrane</keyword>
<feature type="transmembrane region" description="Helical" evidence="3">
    <location>
        <begin position="193"/>
        <end position="215"/>
    </location>
</feature>
<proteinExistence type="predicted"/>
<dbReference type="GO" id="GO:0052621">
    <property type="term" value="F:diguanylate cyclase activity"/>
    <property type="evidence" value="ECO:0007669"/>
    <property type="project" value="UniProtKB-EC"/>
</dbReference>
<evidence type="ECO:0000313" key="6">
    <source>
        <dbReference type="Proteomes" id="UP001225906"/>
    </source>
</evidence>
<reference evidence="6" key="1">
    <citation type="journal article" date="2019" name="Int. J. Syst. Evol. Microbiol.">
        <title>The Global Catalogue of Microorganisms (GCM) 10K type strain sequencing project: providing services to taxonomists for standard genome sequencing and annotation.</title>
        <authorList>
            <consortium name="The Broad Institute Genomics Platform"/>
            <consortium name="The Broad Institute Genome Sequencing Center for Infectious Disease"/>
            <person name="Wu L."/>
            <person name="Ma J."/>
        </authorList>
    </citation>
    <scope>NUCLEOTIDE SEQUENCE [LARGE SCALE GENOMIC DNA]</scope>
    <source>
        <strain evidence="6">VKM B-3159</strain>
    </source>
</reference>
<protein>
    <recommendedName>
        <fullName evidence="1">diguanylate cyclase</fullName>
        <ecNumber evidence="1">2.7.7.65</ecNumber>
    </recommendedName>
</protein>
<dbReference type="InterPro" id="IPR024478">
    <property type="entry name" value="HlyB_4HB_MCP"/>
</dbReference>
<comment type="caution">
    <text evidence="5">The sequence shown here is derived from an EMBL/GenBank/DDBJ whole genome shotgun (WGS) entry which is preliminary data.</text>
</comment>
<evidence type="ECO:0000256" key="2">
    <source>
        <dbReference type="ARBA" id="ARBA00034247"/>
    </source>
</evidence>
<keyword evidence="3" id="KW-0812">Transmembrane</keyword>
<accession>A0ABT9JR25</accession>
<evidence type="ECO:0000259" key="4">
    <source>
        <dbReference type="PROSITE" id="PS50887"/>
    </source>
</evidence>
<evidence type="ECO:0000256" key="3">
    <source>
        <dbReference type="SAM" id="Phobius"/>
    </source>
</evidence>
<dbReference type="SMART" id="SM00267">
    <property type="entry name" value="GGDEF"/>
    <property type="match status" value="1"/>
</dbReference>
<keyword evidence="3" id="KW-1133">Transmembrane helix</keyword>
<dbReference type="CDD" id="cd01949">
    <property type="entry name" value="GGDEF"/>
    <property type="match status" value="1"/>
</dbReference>
<organism evidence="5 6">
    <name type="scientific">Methylophilus aquaticus</name>
    <dbReference type="NCBI Taxonomy" id="1971610"/>
    <lineage>
        <taxon>Bacteria</taxon>
        <taxon>Pseudomonadati</taxon>
        <taxon>Pseudomonadota</taxon>
        <taxon>Betaproteobacteria</taxon>
        <taxon>Nitrosomonadales</taxon>
        <taxon>Methylophilaceae</taxon>
        <taxon>Methylophilus</taxon>
    </lineage>
</organism>
<evidence type="ECO:0000313" key="5">
    <source>
        <dbReference type="EMBL" id="MDP8567032.1"/>
    </source>
</evidence>
<dbReference type="EC" id="2.7.7.65" evidence="1"/>
<dbReference type="RefSeq" id="WP_306388748.1">
    <property type="nucleotide sequence ID" value="NZ_JAVCAP010000007.1"/>
</dbReference>
<dbReference type="InterPro" id="IPR050469">
    <property type="entry name" value="Diguanylate_Cyclase"/>
</dbReference>
<feature type="transmembrane region" description="Helical" evidence="3">
    <location>
        <begin position="12"/>
        <end position="32"/>
    </location>
</feature>
<dbReference type="InterPro" id="IPR000160">
    <property type="entry name" value="GGDEF_dom"/>
</dbReference>
<dbReference type="NCBIfam" id="TIGR00254">
    <property type="entry name" value="GGDEF"/>
    <property type="match status" value="1"/>
</dbReference>
<dbReference type="PANTHER" id="PTHR45138">
    <property type="entry name" value="REGULATORY COMPONENTS OF SENSORY TRANSDUCTION SYSTEM"/>
    <property type="match status" value="1"/>
</dbReference>
<dbReference type="Pfam" id="PF12729">
    <property type="entry name" value="4HB_MCP_1"/>
    <property type="match status" value="1"/>
</dbReference>
<comment type="catalytic activity">
    <reaction evidence="2">
        <text>2 GTP = 3',3'-c-di-GMP + 2 diphosphate</text>
        <dbReference type="Rhea" id="RHEA:24898"/>
        <dbReference type="ChEBI" id="CHEBI:33019"/>
        <dbReference type="ChEBI" id="CHEBI:37565"/>
        <dbReference type="ChEBI" id="CHEBI:58805"/>
        <dbReference type="EC" id="2.7.7.65"/>
    </reaction>
</comment>
<dbReference type="InterPro" id="IPR043128">
    <property type="entry name" value="Rev_trsase/Diguanyl_cyclase"/>
</dbReference>
<dbReference type="Pfam" id="PF00990">
    <property type="entry name" value="GGDEF"/>
    <property type="match status" value="1"/>
</dbReference>
<name>A0ABT9JR25_9PROT</name>
<gene>
    <name evidence="5" type="ORF">Q9291_04140</name>
</gene>